<organism evidence="1 2">
    <name type="scientific">Paenibacillus vini</name>
    <dbReference type="NCBI Taxonomy" id="1476024"/>
    <lineage>
        <taxon>Bacteria</taxon>
        <taxon>Bacillati</taxon>
        <taxon>Bacillota</taxon>
        <taxon>Bacilli</taxon>
        <taxon>Bacillales</taxon>
        <taxon>Paenibacillaceae</taxon>
        <taxon>Paenibacillus</taxon>
    </lineage>
</organism>
<name>A0ABQ4ME57_9BACL</name>
<protein>
    <submittedName>
        <fullName evidence="1">Uncharacterized protein</fullName>
    </submittedName>
</protein>
<evidence type="ECO:0000313" key="2">
    <source>
        <dbReference type="Proteomes" id="UP000679992"/>
    </source>
</evidence>
<reference evidence="1 2" key="1">
    <citation type="submission" date="2021-03" db="EMBL/GenBank/DDBJ databases">
        <title>Antimicrobial resistance genes in bacteria isolated from Japanese honey, and their potential for conferring macrolide and lincosamide resistance in the American foulbrood pathogen Paenibacillus larvae.</title>
        <authorList>
            <person name="Okamoto M."/>
            <person name="Kumagai M."/>
            <person name="Kanamori H."/>
            <person name="Takamatsu D."/>
        </authorList>
    </citation>
    <scope>NUCLEOTIDE SEQUENCE [LARGE SCALE GENOMIC DNA]</scope>
    <source>
        <strain evidence="1 2">J42TS3</strain>
    </source>
</reference>
<gene>
    <name evidence="1" type="ORF">J42TS3_32820</name>
</gene>
<dbReference type="EMBL" id="BOSL01000010">
    <property type="protein sequence ID" value="GIP54247.1"/>
    <property type="molecule type" value="Genomic_DNA"/>
</dbReference>
<accession>A0ABQ4ME57</accession>
<dbReference type="Proteomes" id="UP000679992">
    <property type="component" value="Unassembled WGS sequence"/>
</dbReference>
<evidence type="ECO:0000313" key="1">
    <source>
        <dbReference type="EMBL" id="GIP54247.1"/>
    </source>
</evidence>
<keyword evidence="2" id="KW-1185">Reference proteome</keyword>
<proteinExistence type="predicted"/>
<sequence length="150" mass="17090">MTHELIQDACHLLQGEISPDTGIQLNISNEDVLPFAKLLEKYEMTAVRRQRLLSIYIAIKLALSRHSACDAASNGEALTRLVLDGDYLYSFYVQLCLGWQEIDLLVHLAPVIKQIQIKRAGGKFEDERLFKGMELYLRLESNRARQSQAI</sequence>
<dbReference type="RefSeq" id="WP_213655577.1">
    <property type="nucleotide sequence ID" value="NZ_BOSL01000010.1"/>
</dbReference>
<comment type="caution">
    <text evidence="1">The sequence shown here is derived from an EMBL/GenBank/DDBJ whole genome shotgun (WGS) entry which is preliminary data.</text>
</comment>